<gene>
    <name evidence="14" type="ORF">GMOD_00003543</name>
</gene>
<comment type="function">
    <text evidence="3">Catalyzes the removal of a penultimate prolyl residue from the N-termini of peptides.</text>
</comment>
<name>A0A3M7MIY1_9PLEO</name>
<accession>A0A3M7MIY1</accession>
<evidence type="ECO:0000256" key="4">
    <source>
        <dbReference type="ARBA" id="ARBA00008766"/>
    </source>
</evidence>
<dbReference type="PANTHER" id="PTHR43226">
    <property type="entry name" value="XAA-PRO AMINOPEPTIDASE 3"/>
    <property type="match status" value="1"/>
</dbReference>
<dbReference type="InterPro" id="IPR000994">
    <property type="entry name" value="Pept_M24"/>
</dbReference>
<dbReference type="OrthoDB" id="4215474at2759"/>
<feature type="region of interest" description="Disordered" evidence="12">
    <location>
        <begin position="1"/>
        <end position="30"/>
    </location>
</feature>
<evidence type="ECO:0000256" key="3">
    <source>
        <dbReference type="ARBA" id="ARBA00002443"/>
    </source>
</evidence>
<evidence type="ECO:0000256" key="8">
    <source>
        <dbReference type="ARBA" id="ARBA00022801"/>
    </source>
</evidence>
<keyword evidence="6 14" id="KW-0031">Aminopeptidase</keyword>
<dbReference type="AlphaFoldDB" id="A0A3M7MIY1"/>
<dbReference type="Gene3D" id="3.40.350.10">
    <property type="entry name" value="Creatinase/prolidase N-terminal domain"/>
    <property type="match status" value="1"/>
</dbReference>
<dbReference type="SUPFAM" id="SSF53092">
    <property type="entry name" value="Creatinase/prolidase N-terminal domain"/>
    <property type="match status" value="1"/>
</dbReference>
<dbReference type="GO" id="GO:0006508">
    <property type="term" value="P:proteolysis"/>
    <property type="evidence" value="ECO:0007669"/>
    <property type="project" value="TreeGrafter"/>
</dbReference>
<dbReference type="GO" id="GO:0070006">
    <property type="term" value="F:metalloaminopeptidase activity"/>
    <property type="evidence" value="ECO:0007669"/>
    <property type="project" value="InterPro"/>
</dbReference>
<evidence type="ECO:0000256" key="2">
    <source>
        <dbReference type="ARBA" id="ARBA00001936"/>
    </source>
</evidence>
<dbReference type="InterPro" id="IPR052433">
    <property type="entry name" value="X-Pro_dipept-like"/>
</dbReference>
<evidence type="ECO:0000256" key="12">
    <source>
        <dbReference type="SAM" id="MobiDB-lite"/>
    </source>
</evidence>
<feature type="domain" description="Aminopeptidase P N-terminal" evidence="13">
    <location>
        <begin position="103"/>
        <end position="238"/>
    </location>
</feature>
<comment type="cofactor">
    <cofactor evidence="2">
        <name>Mn(2+)</name>
        <dbReference type="ChEBI" id="CHEBI:29035"/>
    </cofactor>
</comment>
<comment type="similarity">
    <text evidence="4">Belongs to the peptidase M24B family.</text>
</comment>
<keyword evidence="15" id="KW-1185">Reference proteome</keyword>
<dbReference type="PANTHER" id="PTHR43226:SF4">
    <property type="entry name" value="XAA-PRO AMINOPEPTIDASE 3"/>
    <property type="match status" value="1"/>
</dbReference>
<evidence type="ECO:0000256" key="11">
    <source>
        <dbReference type="ARBA" id="ARBA00030849"/>
    </source>
</evidence>
<keyword evidence="8" id="KW-0378">Hydrolase</keyword>
<organism evidence="14 15">
    <name type="scientific">Pyrenophora seminiperda CCB06</name>
    <dbReference type="NCBI Taxonomy" id="1302712"/>
    <lineage>
        <taxon>Eukaryota</taxon>
        <taxon>Fungi</taxon>
        <taxon>Dikarya</taxon>
        <taxon>Ascomycota</taxon>
        <taxon>Pezizomycotina</taxon>
        <taxon>Dothideomycetes</taxon>
        <taxon>Pleosporomycetidae</taxon>
        <taxon>Pleosporales</taxon>
        <taxon>Pleosporineae</taxon>
        <taxon>Pleosporaceae</taxon>
        <taxon>Pyrenophora</taxon>
    </lineage>
</organism>
<dbReference type="GO" id="GO:0030145">
    <property type="term" value="F:manganese ion binding"/>
    <property type="evidence" value="ECO:0007669"/>
    <property type="project" value="InterPro"/>
</dbReference>
<evidence type="ECO:0000256" key="5">
    <source>
        <dbReference type="ARBA" id="ARBA00012574"/>
    </source>
</evidence>
<dbReference type="Proteomes" id="UP000265663">
    <property type="component" value="Unassembled WGS sequence"/>
</dbReference>
<dbReference type="SMART" id="SM01011">
    <property type="entry name" value="AMP_N"/>
    <property type="match status" value="1"/>
</dbReference>
<dbReference type="EC" id="3.4.11.9" evidence="5"/>
<dbReference type="Pfam" id="PF05195">
    <property type="entry name" value="AMP_N"/>
    <property type="match status" value="1"/>
</dbReference>
<dbReference type="InterPro" id="IPR036005">
    <property type="entry name" value="Creatinase/aminopeptidase-like"/>
</dbReference>
<dbReference type="PROSITE" id="PS51257">
    <property type="entry name" value="PROKAR_LIPOPROTEIN"/>
    <property type="match status" value="1"/>
</dbReference>
<comment type="catalytic activity">
    <reaction evidence="1">
        <text>Release of any N-terminal amino acid, including proline, that is linked to proline, even from a dipeptide or tripeptide.</text>
        <dbReference type="EC" id="3.4.11.9"/>
    </reaction>
</comment>
<proteinExistence type="inferred from homology"/>
<dbReference type="GO" id="GO:0005739">
    <property type="term" value="C:mitochondrion"/>
    <property type="evidence" value="ECO:0007669"/>
    <property type="project" value="TreeGrafter"/>
</dbReference>
<evidence type="ECO:0000256" key="6">
    <source>
        <dbReference type="ARBA" id="ARBA00022438"/>
    </source>
</evidence>
<dbReference type="EMBL" id="KE747844">
    <property type="protein sequence ID" value="RMZ74496.1"/>
    <property type="molecule type" value="Genomic_DNA"/>
</dbReference>
<keyword evidence="6 14" id="KW-0645">Protease</keyword>
<evidence type="ECO:0000256" key="10">
    <source>
        <dbReference type="ARBA" id="ARBA00023211"/>
    </source>
</evidence>
<dbReference type="InterPro" id="IPR029149">
    <property type="entry name" value="Creatin/AminoP/Spt16_N"/>
</dbReference>
<evidence type="ECO:0000256" key="1">
    <source>
        <dbReference type="ARBA" id="ARBA00001424"/>
    </source>
</evidence>
<dbReference type="InterPro" id="IPR007865">
    <property type="entry name" value="Aminopep_P_N"/>
</dbReference>
<keyword evidence="9" id="KW-0482">Metalloprotease</keyword>
<dbReference type="SUPFAM" id="SSF55920">
    <property type="entry name" value="Creatinase/aminopeptidase"/>
    <property type="match status" value="1"/>
</dbReference>
<evidence type="ECO:0000256" key="9">
    <source>
        <dbReference type="ARBA" id="ARBA00023049"/>
    </source>
</evidence>
<dbReference type="CDD" id="cd01087">
    <property type="entry name" value="Prolidase"/>
    <property type="match status" value="1"/>
</dbReference>
<reference evidence="14 15" key="1">
    <citation type="journal article" date="2014" name="PLoS ONE">
        <title>De novo Genome Assembly of the Fungal Plant Pathogen Pyrenophora semeniperda.</title>
        <authorList>
            <person name="Soliai M.M."/>
            <person name="Meyer S.E."/>
            <person name="Udall J.A."/>
            <person name="Elzinga D.E."/>
            <person name="Hermansen R.A."/>
            <person name="Bodily P.M."/>
            <person name="Hart A.A."/>
            <person name="Coleman C.E."/>
        </authorList>
    </citation>
    <scope>NUCLEOTIDE SEQUENCE [LARGE SCALE GENOMIC DNA]</scope>
    <source>
        <strain evidence="14 15">CCB06</strain>
        <tissue evidence="14">Mycelium</tissue>
    </source>
</reference>
<dbReference type="Gene3D" id="3.90.230.10">
    <property type="entry name" value="Creatinase/methionine aminopeptidase superfamily"/>
    <property type="match status" value="1"/>
</dbReference>
<evidence type="ECO:0000313" key="15">
    <source>
        <dbReference type="Proteomes" id="UP000265663"/>
    </source>
</evidence>
<protein>
    <recommendedName>
        <fullName evidence="5">Xaa-Pro aminopeptidase</fullName>
        <ecNumber evidence="5">3.4.11.9</ecNumber>
    </recommendedName>
    <alternativeName>
        <fullName evidence="11">Aminoacylproline aminopeptidase</fullName>
    </alternativeName>
</protein>
<keyword evidence="7" id="KW-0479">Metal-binding</keyword>
<keyword evidence="10" id="KW-0464">Manganese</keyword>
<dbReference type="Pfam" id="PF00557">
    <property type="entry name" value="Peptidase_M24"/>
    <property type="match status" value="1"/>
</dbReference>
<evidence type="ECO:0000259" key="13">
    <source>
        <dbReference type="SMART" id="SM01011"/>
    </source>
</evidence>
<evidence type="ECO:0000313" key="14">
    <source>
        <dbReference type="EMBL" id="RMZ74496.1"/>
    </source>
</evidence>
<evidence type="ECO:0000256" key="7">
    <source>
        <dbReference type="ARBA" id="ARBA00022723"/>
    </source>
</evidence>
<sequence length="537" mass="59723">MQRKGSGTCCPFRQSLIRPSQPPPSSSASSACSAVMNSALRLLRPATRVPWRCDTWAWARKRAGITRTYAEVAVVPAAELRFGQPLHETHPHLLKAGEVTPGITALEYHQRRAALAKELPPNSVAILAANDLKYASGAVFYKFHQDPDFLYLTGFKEQDALAIIEKHEDNEHTFHLYVRPKDPRVEAWEGPRSGVVAAEDVFNADVSGSIDHLPRFLPEIVNRVQNIYTDLPQNRVSKNLLSRYLAGTEPSRTGGIYTAFRDSPASIKPLRPLLNELRLIKSDAEIKNMRHAGQHSGRAITDAMRQSFTTEKELDSFLDYWFKQDSCDGPAYVPVVAGGINANTIHYVSNDMQLNPEHLVLVDAGAQYGGYVTDITRTWPVSGKFSPAQKDLYNVLLAVQRSCISLCRTDSQFSLDKLHHTASHSLAQGLKDLGFDMSSPDAIHTLFPHHVGHYVGLDVHDSPGLSRSRPLEKNMCVTVEPGIYVPDDERWPKWARGIGIRIEDSVCVDEESPYVLTTEAVKEVVDIEALRGSETKI</sequence>